<evidence type="ECO:0000313" key="4">
    <source>
        <dbReference type="EMBL" id="GBN06121.1"/>
    </source>
</evidence>
<accession>A0A4Y2KUV7</accession>
<evidence type="ECO:0000313" key="2">
    <source>
        <dbReference type="EMBL" id="GBN06078.1"/>
    </source>
</evidence>
<keyword evidence="6" id="KW-1185">Reference proteome</keyword>
<dbReference type="EMBL" id="BGPR01116108">
    <property type="protein sequence ID" value="GBN06078.1"/>
    <property type="molecule type" value="Genomic_DNA"/>
</dbReference>
<dbReference type="AlphaFoldDB" id="A0A4Y2KUV7"/>
<name>A0A4Y2KUV7_ARAVE</name>
<dbReference type="EMBL" id="BGPR01116113">
    <property type="protein sequence ID" value="GBN06093.1"/>
    <property type="molecule type" value="Genomic_DNA"/>
</dbReference>
<gene>
    <name evidence="4" type="ORF">AVEN_127255_1</name>
    <name evidence="5" type="ORF">AVEN_209214_1</name>
    <name evidence="3" type="ORF">AVEN_28527_1</name>
    <name evidence="2" type="ORF">AVEN_99826_1</name>
</gene>
<evidence type="ECO:0000313" key="5">
    <source>
        <dbReference type="EMBL" id="GBN06146.1"/>
    </source>
</evidence>
<evidence type="ECO:0000313" key="3">
    <source>
        <dbReference type="EMBL" id="GBN06093.1"/>
    </source>
</evidence>
<comment type="caution">
    <text evidence="2">The sequence shown here is derived from an EMBL/GenBank/DDBJ whole genome shotgun (WGS) entry which is preliminary data.</text>
</comment>
<sequence>MSTWVFSSWTRTLLPSGTPSPRNTRYRPLSFLAFSFLQGQSFPEPDDKQKFPESDPNAKKQSHLQFKKVRKKRRGVHRVWPNAIFLSQGIIEEFRSCSL</sequence>
<evidence type="ECO:0000256" key="1">
    <source>
        <dbReference type="SAM" id="MobiDB-lite"/>
    </source>
</evidence>
<protein>
    <submittedName>
        <fullName evidence="2">Uncharacterized protein</fullName>
    </submittedName>
</protein>
<evidence type="ECO:0000313" key="6">
    <source>
        <dbReference type="Proteomes" id="UP000499080"/>
    </source>
</evidence>
<dbReference type="EMBL" id="BGPR01116134">
    <property type="protein sequence ID" value="GBN06146.1"/>
    <property type="molecule type" value="Genomic_DNA"/>
</dbReference>
<feature type="compositionally biased region" description="Basic and acidic residues" evidence="1">
    <location>
        <begin position="45"/>
        <end position="58"/>
    </location>
</feature>
<feature type="region of interest" description="Disordered" evidence="1">
    <location>
        <begin position="40"/>
        <end position="67"/>
    </location>
</feature>
<organism evidence="2 6">
    <name type="scientific">Araneus ventricosus</name>
    <name type="common">Orbweaver spider</name>
    <name type="synonym">Epeira ventricosa</name>
    <dbReference type="NCBI Taxonomy" id="182803"/>
    <lineage>
        <taxon>Eukaryota</taxon>
        <taxon>Metazoa</taxon>
        <taxon>Ecdysozoa</taxon>
        <taxon>Arthropoda</taxon>
        <taxon>Chelicerata</taxon>
        <taxon>Arachnida</taxon>
        <taxon>Araneae</taxon>
        <taxon>Araneomorphae</taxon>
        <taxon>Entelegynae</taxon>
        <taxon>Araneoidea</taxon>
        <taxon>Araneidae</taxon>
        <taxon>Araneus</taxon>
    </lineage>
</organism>
<dbReference type="EMBL" id="BGPR01116123">
    <property type="protein sequence ID" value="GBN06121.1"/>
    <property type="molecule type" value="Genomic_DNA"/>
</dbReference>
<dbReference type="Proteomes" id="UP000499080">
    <property type="component" value="Unassembled WGS sequence"/>
</dbReference>
<reference evidence="2 6" key="1">
    <citation type="journal article" date="2019" name="Sci. Rep.">
        <title>Orb-weaving spider Araneus ventricosus genome elucidates the spidroin gene catalogue.</title>
        <authorList>
            <person name="Kono N."/>
            <person name="Nakamura H."/>
            <person name="Ohtoshi R."/>
            <person name="Moran D.A.P."/>
            <person name="Shinohara A."/>
            <person name="Yoshida Y."/>
            <person name="Fujiwara M."/>
            <person name="Mori M."/>
            <person name="Tomita M."/>
            <person name="Arakawa K."/>
        </authorList>
    </citation>
    <scope>NUCLEOTIDE SEQUENCE [LARGE SCALE GENOMIC DNA]</scope>
</reference>
<proteinExistence type="predicted"/>